<comment type="caution">
    <text evidence="3">The sequence shown here is derived from an EMBL/GenBank/DDBJ whole genome shotgun (WGS) entry which is preliminary data.</text>
</comment>
<dbReference type="EMBL" id="JAUORK010000023">
    <property type="protein sequence ID" value="MDO6673340.1"/>
    <property type="molecule type" value="Genomic_DNA"/>
</dbReference>
<organism evidence="3 4">
    <name type="scientific">Cobetia amphilecti</name>
    <dbReference type="NCBI Taxonomy" id="1055104"/>
    <lineage>
        <taxon>Bacteria</taxon>
        <taxon>Pseudomonadati</taxon>
        <taxon>Pseudomonadota</taxon>
        <taxon>Gammaproteobacteria</taxon>
        <taxon>Oceanospirillales</taxon>
        <taxon>Halomonadaceae</taxon>
        <taxon>Cobetia</taxon>
    </lineage>
</organism>
<dbReference type="RefSeq" id="WP_052384762.1">
    <property type="nucleotide sequence ID" value="NZ_CP084115.1"/>
</dbReference>
<keyword evidence="1" id="KW-0732">Signal</keyword>
<evidence type="ECO:0000313" key="4">
    <source>
        <dbReference type="Proteomes" id="UP001170481"/>
    </source>
</evidence>
<dbReference type="AlphaFoldDB" id="A0AAP4WWQ3"/>
<dbReference type="InterPro" id="IPR005619">
    <property type="entry name" value="Uncharacterised_YajG"/>
</dbReference>
<dbReference type="Proteomes" id="UP001229025">
    <property type="component" value="Unassembled WGS sequence"/>
</dbReference>
<dbReference type="EMBL" id="JASCSA010000016">
    <property type="protein sequence ID" value="MDI5885773.1"/>
    <property type="molecule type" value="Genomic_DNA"/>
</dbReference>
<dbReference type="Proteomes" id="UP001170481">
    <property type="component" value="Unassembled WGS sequence"/>
</dbReference>
<reference evidence="3" key="2">
    <citation type="submission" date="2023-07" db="EMBL/GenBank/DDBJ databases">
        <title>Genome content predicts the carbon catabolic preferences of heterotrophic bacteria.</title>
        <authorList>
            <person name="Gralka M."/>
        </authorList>
    </citation>
    <scope>NUCLEOTIDE SEQUENCE</scope>
    <source>
        <strain evidence="3">C2R13</strain>
    </source>
</reference>
<evidence type="ECO:0000313" key="5">
    <source>
        <dbReference type="Proteomes" id="UP001229025"/>
    </source>
</evidence>
<dbReference type="PROSITE" id="PS51257">
    <property type="entry name" value="PROKAR_LIPOPROTEIN"/>
    <property type="match status" value="1"/>
</dbReference>
<keyword evidence="5" id="KW-1185">Reference proteome</keyword>
<sequence>MMMHKLRTTCMSVALIATAALLSACGTSPQRLYVNPQVGEMGVVGHGQQVVVDVLDERPSERIGSRDGATNASSYLVVPTGDLTPKLEAQTVSALRRMGFVPVSAEQANQGAAELTISLTELAYGVKRGGLITDTATLNGVIKAVAVSGKQRYTGSYTATRDQGYALKPSQEKNTEMVSEVIGDALTRAFQDTTLIRQLDQ</sequence>
<accession>A0AAP4WWQ3</accession>
<reference evidence="5" key="3">
    <citation type="submission" date="2023-07" db="EMBL/GenBank/DDBJ databases">
        <title>Genome-based characterization of strain KMM 296 and proposal for reclassification of Cobetia litoralis and Cobetia pacifica, and emended description of the species Cobetia amphilecti and Cobetia marina.</title>
        <authorList>
            <person name="Balabanova L."/>
            <person name="Nedashkovskaya O."/>
        </authorList>
    </citation>
    <scope>NUCLEOTIDE SEQUENCE [LARGE SCALE GENOMIC DNA]</scope>
    <source>
        <strain evidence="5">NRIC 0815</strain>
    </source>
</reference>
<evidence type="ECO:0000256" key="1">
    <source>
        <dbReference type="SAM" id="SignalP"/>
    </source>
</evidence>
<gene>
    <name evidence="3" type="ORF">Q4535_14600</name>
    <name evidence="2" type="ORF">QLT01_15610</name>
</gene>
<dbReference type="GeneID" id="97325272"/>
<reference evidence="2 5" key="1">
    <citation type="submission" date="2023-04" db="EMBL/GenBank/DDBJ databases">
        <authorList>
            <person name="Otstavnykh N."/>
            <person name="Seitkalieva A."/>
            <person name="Bystritskaya E."/>
        </authorList>
    </citation>
    <scope>NUCLEOTIDE SEQUENCE [LARGE SCALE GENOMIC DNA]</scope>
    <source>
        <strain evidence="2 5">NRIC 0815</strain>
    </source>
</reference>
<feature type="chain" id="PRO_5043030975" evidence="1">
    <location>
        <begin position="20"/>
        <end position="201"/>
    </location>
</feature>
<proteinExistence type="predicted"/>
<dbReference type="Pfam" id="PF03923">
    <property type="entry name" value="Lipoprotein_16"/>
    <property type="match status" value="1"/>
</dbReference>
<protein>
    <submittedName>
        <fullName evidence="3">YajG family lipoprotein</fullName>
    </submittedName>
</protein>
<reference evidence="2" key="4">
    <citation type="submission" date="2024-05" db="EMBL/GenBank/DDBJ databases">
        <title>Genome-based characterization of strain KMM 296 and proposal for reclassification of Cobetia litoralis and Cobetia pacifica, and emended description of the species Cobetia amphilecti and Cobetia marina.</title>
        <authorList>
            <person name="Balabanova L."/>
            <person name="Nedashkovskaya O."/>
        </authorList>
    </citation>
    <scope>NUCLEOTIDE SEQUENCE</scope>
    <source>
        <strain evidence="2">NRIC 0815</strain>
    </source>
</reference>
<evidence type="ECO:0000313" key="3">
    <source>
        <dbReference type="EMBL" id="MDO6673340.1"/>
    </source>
</evidence>
<evidence type="ECO:0000313" key="2">
    <source>
        <dbReference type="EMBL" id="MDI5885773.1"/>
    </source>
</evidence>
<feature type="signal peptide" evidence="1">
    <location>
        <begin position="1"/>
        <end position="19"/>
    </location>
</feature>
<keyword evidence="3" id="KW-0449">Lipoprotein</keyword>
<name>A0AAP4WWQ3_9GAMM</name>